<protein>
    <submittedName>
        <fullName evidence="1">Uncharacterized protein</fullName>
    </submittedName>
</protein>
<organism evidence="1 2">
    <name type="scientific">Moniliophthora roreri</name>
    <name type="common">Frosty pod rot fungus</name>
    <name type="synonym">Monilia roreri</name>
    <dbReference type="NCBI Taxonomy" id="221103"/>
    <lineage>
        <taxon>Eukaryota</taxon>
        <taxon>Fungi</taxon>
        <taxon>Dikarya</taxon>
        <taxon>Basidiomycota</taxon>
        <taxon>Agaricomycotina</taxon>
        <taxon>Agaricomycetes</taxon>
        <taxon>Agaricomycetidae</taxon>
        <taxon>Agaricales</taxon>
        <taxon>Marasmiineae</taxon>
        <taxon>Marasmiaceae</taxon>
        <taxon>Moniliophthora</taxon>
    </lineage>
</organism>
<dbReference type="Proteomes" id="UP000054988">
    <property type="component" value="Unassembled WGS sequence"/>
</dbReference>
<accession>A0A0W0F7W4</accession>
<evidence type="ECO:0000313" key="1">
    <source>
        <dbReference type="EMBL" id="KTB32411.1"/>
    </source>
</evidence>
<evidence type="ECO:0000313" key="2">
    <source>
        <dbReference type="Proteomes" id="UP000054988"/>
    </source>
</evidence>
<dbReference type="AlphaFoldDB" id="A0A0W0F7W4"/>
<sequence>MTSCSEALGPQPAISQALGRLIAQDARWSKGEMQRLTDHRPSGMEHDDVIVFEGAVVGGWRLGASWRIDSGGAADEFLCTEFQHWPKFLPAFSNDDTSSSHPSFASMRTITPSFTALPGTRHSLQLQNINLEEYQPYLEVYWKCSGGVDNQY</sequence>
<dbReference type="EMBL" id="LATX01002231">
    <property type="protein sequence ID" value="KTB32411.1"/>
    <property type="molecule type" value="Genomic_DNA"/>
</dbReference>
<reference evidence="1 2" key="1">
    <citation type="submission" date="2015-12" db="EMBL/GenBank/DDBJ databases">
        <title>Draft genome sequence of Moniliophthora roreri, the causal agent of frosty pod rot of cacao.</title>
        <authorList>
            <person name="Aime M.C."/>
            <person name="Diaz-Valderrama J.R."/>
            <person name="Kijpornyongpan T."/>
            <person name="Phillips-Mora W."/>
        </authorList>
    </citation>
    <scope>NUCLEOTIDE SEQUENCE [LARGE SCALE GENOMIC DNA]</scope>
    <source>
        <strain evidence="1 2">MCA 2952</strain>
    </source>
</reference>
<comment type="caution">
    <text evidence="1">The sequence shown here is derived from an EMBL/GenBank/DDBJ whole genome shotgun (WGS) entry which is preliminary data.</text>
</comment>
<proteinExistence type="predicted"/>
<name>A0A0W0F7W4_MONRR</name>
<gene>
    <name evidence="1" type="ORF">WG66_15023</name>
</gene>